<feature type="region of interest" description="Disordered" evidence="9">
    <location>
        <begin position="810"/>
        <end position="850"/>
    </location>
</feature>
<keyword evidence="7" id="KW-0863">Zinc-finger</keyword>
<feature type="compositionally biased region" description="Acidic residues" evidence="9">
    <location>
        <begin position="72"/>
        <end position="87"/>
    </location>
</feature>
<dbReference type="GO" id="GO:0008270">
    <property type="term" value="F:zinc ion binding"/>
    <property type="evidence" value="ECO:0007669"/>
    <property type="project" value="UniProtKB-KW"/>
</dbReference>
<dbReference type="Pfam" id="PF02373">
    <property type="entry name" value="JmjC"/>
    <property type="match status" value="1"/>
</dbReference>
<dbReference type="GO" id="GO:0031490">
    <property type="term" value="F:chromatin DNA binding"/>
    <property type="evidence" value="ECO:0007669"/>
    <property type="project" value="TreeGrafter"/>
</dbReference>
<evidence type="ECO:0000256" key="6">
    <source>
        <dbReference type="ARBA" id="ARBA00023242"/>
    </source>
</evidence>
<dbReference type="CDD" id="cd02208">
    <property type="entry name" value="cupin_RmlC-like"/>
    <property type="match status" value="1"/>
</dbReference>
<keyword evidence="6" id="KW-0539">Nucleus</keyword>
<evidence type="ECO:0000259" key="11">
    <source>
        <dbReference type="PROSITE" id="PS51184"/>
    </source>
</evidence>
<accession>A0A9Q0FBT0</accession>
<comment type="caution">
    <text evidence="8">Lacks conserved residue(s) required for the propagation of feature annotation.</text>
</comment>
<name>A0A9Q0FBT0_9ROSI</name>
<dbReference type="InterPro" id="IPR001841">
    <property type="entry name" value="Znf_RING"/>
</dbReference>
<comment type="similarity">
    <text evidence="2">Belongs to the JARID1 histone demethylase family.</text>
</comment>
<feature type="region of interest" description="Disordered" evidence="9">
    <location>
        <begin position="111"/>
        <end position="164"/>
    </location>
</feature>
<dbReference type="Gene3D" id="2.60.120.650">
    <property type="entry name" value="Cupin"/>
    <property type="match status" value="2"/>
</dbReference>
<reference evidence="13" key="1">
    <citation type="submission" date="2022-02" db="EMBL/GenBank/DDBJ databases">
        <authorList>
            <person name="Henning P.M."/>
            <person name="McCubbin A.G."/>
            <person name="Shore J.S."/>
        </authorList>
    </citation>
    <scope>NUCLEOTIDE SEQUENCE</scope>
    <source>
        <strain evidence="13">F60SS</strain>
        <tissue evidence="13">Leaves</tissue>
    </source>
</reference>
<evidence type="ECO:0008006" key="15">
    <source>
        <dbReference type="Google" id="ProtNLM"/>
    </source>
</evidence>
<feature type="compositionally biased region" description="Basic and acidic residues" evidence="9">
    <location>
        <begin position="40"/>
        <end position="62"/>
    </location>
</feature>
<evidence type="ECO:0000259" key="12">
    <source>
        <dbReference type="PROSITE" id="PS51667"/>
    </source>
</evidence>
<gene>
    <name evidence="13" type="ORF">Tsubulata_012985</name>
</gene>
<evidence type="ECO:0000256" key="3">
    <source>
        <dbReference type="ARBA" id="ARBA00022723"/>
    </source>
</evidence>
<dbReference type="Pfam" id="PF10497">
    <property type="entry name" value="zf-4CXXC_R1"/>
    <property type="match status" value="1"/>
</dbReference>
<comment type="subcellular location">
    <subcellularLocation>
        <location evidence="1">Nucleus</location>
    </subcellularLocation>
</comment>
<dbReference type="GO" id="GO:0000118">
    <property type="term" value="C:histone deacetylase complex"/>
    <property type="evidence" value="ECO:0007669"/>
    <property type="project" value="TreeGrafter"/>
</dbReference>
<keyword evidence="7" id="KW-0862">Zinc</keyword>
<evidence type="ECO:0000313" key="14">
    <source>
        <dbReference type="Proteomes" id="UP001141552"/>
    </source>
</evidence>
<dbReference type="SUPFAM" id="SSF51197">
    <property type="entry name" value="Clavaminate synthase-like"/>
    <property type="match status" value="1"/>
</dbReference>
<dbReference type="PROSITE" id="PS50089">
    <property type="entry name" value="ZF_RING_2"/>
    <property type="match status" value="1"/>
</dbReference>
<dbReference type="GO" id="GO:0000785">
    <property type="term" value="C:chromatin"/>
    <property type="evidence" value="ECO:0007669"/>
    <property type="project" value="TreeGrafter"/>
</dbReference>
<evidence type="ECO:0000256" key="2">
    <source>
        <dbReference type="ARBA" id="ARBA00006801"/>
    </source>
</evidence>
<evidence type="ECO:0000313" key="13">
    <source>
        <dbReference type="EMBL" id="KAJ4827840.1"/>
    </source>
</evidence>
<dbReference type="Proteomes" id="UP001141552">
    <property type="component" value="Unassembled WGS sequence"/>
</dbReference>
<dbReference type="GO" id="GO:0006357">
    <property type="term" value="P:regulation of transcription by RNA polymerase II"/>
    <property type="evidence" value="ECO:0007669"/>
    <property type="project" value="TreeGrafter"/>
</dbReference>
<feature type="domain" description="WRC" evidence="12">
    <location>
        <begin position="3"/>
        <end position="49"/>
    </location>
</feature>
<dbReference type="InterPro" id="IPR014977">
    <property type="entry name" value="WRC_dom"/>
</dbReference>
<dbReference type="InterPro" id="IPR003347">
    <property type="entry name" value="JmjC_dom"/>
</dbReference>
<feature type="region of interest" description="Disordered" evidence="9">
    <location>
        <begin position="355"/>
        <end position="383"/>
    </location>
</feature>
<dbReference type="InterPro" id="IPR018866">
    <property type="entry name" value="Znf-4CXXC_R1"/>
</dbReference>
<feature type="compositionally biased region" description="Polar residues" evidence="9">
    <location>
        <begin position="118"/>
        <end position="128"/>
    </location>
</feature>
<dbReference type="PROSITE" id="PS51184">
    <property type="entry name" value="JMJC"/>
    <property type="match status" value="1"/>
</dbReference>
<organism evidence="13 14">
    <name type="scientific">Turnera subulata</name>
    <dbReference type="NCBI Taxonomy" id="218843"/>
    <lineage>
        <taxon>Eukaryota</taxon>
        <taxon>Viridiplantae</taxon>
        <taxon>Streptophyta</taxon>
        <taxon>Embryophyta</taxon>
        <taxon>Tracheophyta</taxon>
        <taxon>Spermatophyta</taxon>
        <taxon>Magnoliopsida</taxon>
        <taxon>eudicotyledons</taxon>
        <taxon>Gunneridae</taxon>
        <taxon>Pentapetalae</taxon>
        <taxon>rosids</taxon>
        <taxon>fabids</taxon>
        <taxon>Malpighiales</taxon>
        <taxon>Passifloraceae</taxon>
        <taxon>Turnera</taxon>
    </lineage>
</organism>
<feature type="region of interest" description="Disordered" evidence="9">
    <location>
        <begin position="40"/>
        <end position="92"/>
    </location>
</feature>
<feature type="domain" description="JmjC" evidence="11">
    <location>
        <begin position="621"/>
        <end position="1030"/>
    </location>
</feature>
<evidence type="ECO:0000259" key="10">
    <source>
        <dbReference type="PROSITE" id="PS50089"/>
    </source>
</evidence>
<keyword evidence="14" id="KW-1185">Reference proteome</keyword>
<dbReference type="PANTHER" id="PTHR12549">
    <property type="entry name" value="JMJC DOMAIN-CONTAINING HISTONE DEMETHYLATION PROTEIN"/>
    <property type="match status" value="1"/>
</dbReference>
<feature type="compositionally biased region" description="Basic and acidic residues" evidence="9">
    <location>
        <begin position="136"/>
        <end position="164"/>
    </location>
</feature>
<evidence type="ECO:0000256" key="8">
    <source>
        <dbReference type="PROSITE-ProRule" id="PRU01002"/>
    </source>
</evidence>
<keyword evidence="3" id="KW-0479">Metal-binding</keyword>
<dbReference type="OrthoDB" id="1667110at2759"/>
<evidence type="ECO:0000256" key="9">
    <source>
        <dbReference type="SAM" id="MobiDB-lite"/>
    </source>
</evidence>
<reference evidence="13" key="2">
    <citation type="journal article" date="2023" name="Plants (Basel)">
        <title>Annotation of the Turnera subulata (Passifloraceae) Draft Genome Reveals the S-Locus Evolved after the Divergence of Turneroideae from Passifloroideae in a Stepwise Manner.</title>
        <authorList>
            <person name="Henning P.M."/>
            <person name="Roalson E.H."/>
            <person name="Mir W."/>
            <person name="McCubbin A.G."/>
            <person name="Shore J.S."/>
        </authorList>
    </citation>
    <scope>NUCLEOTIDE SEQUENCE</scope>
    <source>
        <strain evidence="13">F60SS</strain>
    </source>
</reference>
<proteinExistence type="inferred from homology"/>
<dbReference type="GO" id="GO:0032454">
    <property type="term" value="F:histone H3K9 demethylase activity"/>
    <property type="evidence" value="ECO:0007669"/>
    <property type="project" value="InterPro"/>
</dbReference>
<sequence>MDPSPDRRCKRSAGKGKWRCGETAVAGKSYCGKHLKNQLHEQIGRKTQRKRDAGVDGGGSERKGKRSRKEEEANDGTDSDPNEDDLLLSELLVREKKKRRVDEEASGKRVSLGVGKCSSGNGRRSSGDQPAGSKEVFARRDDTVTTEKKPANKDKCSKNKERGSGRMCHQCQKSDKNDVVVCSNCERKRYCGDCLGKWYPERTRGEVETACPFCCGNCNCKACLREVLAVKVGGDWLRPYKEVDKNVKLQRLQYLLYKALPVLRRIQKEQISELEIESKIRGAELTETDITRTQVESDERIYCNNCNTSIVDFHRSCPNPGCGYDLCLTCCQELRDGFQPGGNEAQTSHQQFVERVQVDNTEGEEHKDASKRKKRSVCSNVNDPKVEMPGHFPDWKANTDGSIPCPPKKRGGCGTATLELRRKFKARWVTKLLKNAETITGHYNPPDVGSSGRCPLCQSSCFNGDQNVTSRMRLAAFRDGSHDNHLYCPNAVDMIEDDIEHFQIHWMRGEPVIVQNVLDKTSGLSWEPMVMWRAFRETGSNVKFKEETRSVKAIDCLDWCEVEINIHQFFQGYLEGRLHPNYWPEMLKLKDWPSSTLFEERLPRHNAEFIMALPYSDYTDPKSGLLNLATRLPEESLKPDLGPKTYIAYGFSEELGRGDSVTKLHCDMSDAVNVLTHTANVKLKSWQRKEIKMLQKKHAAEDLRELYASVDRIEVGSSGKSQATNFESREILAECSESKKSLENDPQKQGAKKLEKLHKGQSHRIISLSYPKENHVAGLEEGESVELPCSLKCEANGTGFDVPKIHTTAMLSPSKQNDEENRCSTTSDSYTGGKLHYDDQPEARKGNIPNADECNRKCAHSCGNGIKTELPDEIESLQVSSSGDNETGGLQPKKTGENQVLDCLVKNDKPDVEPGGAVWDIFRRQDVPKLIAYLEKHKTEFRHINNLPVNSVNHPIHDQTLYLNERHKKQLKEEFNVEPWTFEQYLGEAVFIPAGCPHQVRNRQSCIKVALDFVSPENLEECIHLTKEFRLLPKNHRAKEDKLEVKRMTLYAVSSAVREAQALMPIVE</sequence>
<evidence type="ECO:0000256" key="1">
    <source>
        <dbReference type="ARBA" id="ARBA00004123"/>
    </source>
</evidence>
<dbReference type="AlphaFoldDB" id="A0A9Q0FBT0"/>
<dbReference type="GO" id="GO:0003712">
    <property type="term" value="F:transcription coregulator activity"/>
    <property type="evidence" value="ECO:0007669"/>
    <property type="project" value="TreeGrafter"/>
</dbReference>
<dbReference type="PROSITE" id="PS51667">
    <property type="entry name" value="WRC"/>
    <property type="match status" value="1"/>
</dbReference>
<evidence type="ECO:0000256" key="4">
    <source>
        <dbReference type="ARBA" id="ARBA00023015"/>
    </source>
</evidence>
<keyword evidence="5" id="KW-0804">Transcription</keyword>
<evidence type="ECO:0000256" key="5">
    <source>
        <dbReference type="ARBA" id="ARBA00023163"/>
    </source>
</evidence>
<evidence type="ECO:0000256" key="7">
    <source>
        <dbReference type="PROSITE-ProRule" id="PRU00175"/>
    </source>
</evidence>
<feature type="region of interest" description="Disordered" evidence="9">
    <location>
        <begin position="737"/>
        <end position="758"/>
    </location>
</feature>
<keyword evidence="4" id="KW-0805">Transcription regulation</keyword>
<dbReference type="InterPro" id="IPR045109">
    <property type="entry name" value="LSDs-like"/>
</dbReference>
<protein>
    <recommendedName>
        <fullName evidence="15">JmjC domain-containing protein</fullName>
    </recommendedName>
</protein>
<comment type="caution">
    <text evidence="13">The sequence shown here is derived from an EMBL/GenBank/DDBJ whole genome shotgun (WGS) entry which is preliminary data.</text>
</comment>
<dbReference type="EMBL" id="JAKUCV010006319">
    <property type="protein sequence ID" value="KAJ4827840.1"/>
    <property type="molecule type" value="Genomic_DNA"/>
</dbReference>
<feature type="compositionally biased region" description="Basic and acidic residues" evidence="9">
    <location>
        <begin position="835"/>
        <end position="845"/>
    </location>
</feature>
<dbReference type="PANTHER" id="PTHR12549:SF33">
    <property type="entry name" value="LYSINE-SPECIFIC DEMETHYLASE JMJ27"/>
    <property type="match status" value="1"/>
</dbReference>
<dbReference type="SMART" id="SM00558">
    <property type="entry name" value="JmjC"/>
    <property type="match status" value="1"/>
</dbReference>
<feature type="domain" description="RING-type" evidence="10">
    <location>
        <begin position="168"/>
        <end position="214"/>
    </location>
</feature>